<dbReference type="InterPro" id="IPR015947">
    <property type="entry name" value="PUA-like_sf"/>
</dbReference>
<dbReference type="Proteomes" id="UP000274271">
    <property type="component" value="Unassembled WGS sequence"/>
</dbReference>
<comment type="caution">
    <text evidence="2">The sequence shown here is derived from an EMBL/GenBank/DDBJ whole genome shotgun (WGS) entry which is preliminary data.</text>
</comment>
<protein>
    <submittedName>
        <fullName evidence="2">DUF3850 domain-containing protein</fullName>
    </submittedName>
</protein>
<dbReference type="SUPFAM" id="SSF88697">
    <property type="entry name" value="PUA domain-like"/>
    <property type="match status" value="1"/>
</dbReference>
<dbReference type="RefSeq" id="WP_124907326.1">
    <property type="nucleotide sequence ID" value="NZ_RQJP01000003.1"/>
</dbReference>
<proteinExistence type="predicted"/>
<dbReference type="EMBL" id="RQJP01000003">
    <property type="protein sequence ID" value="RRB13427.1"/>
    <property type="molecule type" value="Genomic_DNA"/>
</dbReference>
<evidence type="ECO:0000259" key="1">
    <source>
        <dbReference type="Pfam" id="PF12961"/>
    </source>
</evidence>
<accession>A0A3P1CJE3</accession>
<feature type="domain" description="DUF3850" evidence="1">
    <location>
        <begin position="4"/>
        <end position="80"/>
    </location>
</feature>
<gene>
    <name evidence="2" type="ORF">EHT87_14215</name>
</gene>
<dbReference type="OrthoDB" id="1700487at2"/>
<organism evidence="2 3">
    <name type="scientific">Larkinella knui</name>
    <dbReference type="NCBI Taxonomy" id="2025310"/>
    <lineage>
        <taxon>Bacteria</taxon>
        <taxon>Pseudomonadati</taxon>
        <taxon>Bacteroidota</taxon>
        <taxon>Cytophagia</taxon>
        <taxon>Cytophagales</taxon>
        <taxon>Spirosomataceae</taxon>
        <taxon>Larkinella</taxon>
    </lineage>
</organism>
<dbReference type="InterPro" id="IPR039440">
    <property type="entry name" value="DUF3850"/>
</dbReference>
<name>A0A3P1CJE3_9BACT</name>
<sequence length="92" mass="10970">MRTTHILKTWIVPFSEVWNDRKRFEIRVNDRDFKTDDYLTLVEYDRQWEQTTGRMIQAKVTCIYGAGEWGIPENTVVMGIDILSKSDKIDRK</sequence>
<keyword evidence="3" id="KW-1185">Reference proteome</keyword>
<dbReference type="Pfam" id="PF12961">
    <property type="entry name" value="DUF3850"/>
    <property type="match status" value="1"/>
</dbReference>
<dbReference type="Gene3D" id="2.30.130.30">
    <property type="entry name" value="Hypothetical protein"/>
    <property type="match status" value="1"/>
</dbReference>
<dbReference type="AlphaFoldDB" id="A0A3P1CJE3"/>
<reference evidence="2 3" key="1">
    <citation type="submission" date="2018-11" db="EMBL/GenBank/DDBJ databases">
        <authorList>
            <person name="Zhou Z."/>
            <person name="Wang G."/>
        </authorList>
    </citation>
    <scope>NUCLEOTIDE SEQUENCE [LARGE SCALE GENOMIC DNA]</scope>
    <source>
        <strain evidence="2 3">KCTC42998</strain>
    </source>
</reference>
<evidence type="ECO:0000313" key="3">
    <source>
        <dbReference type="Proteomes" id="UP000274271"/>
    </source>
</evidence>
<evidence type="ECO:0000313" key="2">
    <source>
        <dbReference type="EMBL" id="RRB13427.1"/>
    </source>
</evidence>